<accession>A0ABS1HCY6</accession>
<reference evidence="2 3" key="1">
    <citation type="submission" date="2020-12" db="EMBL/GenBank/DDBJ databases">
        <title>YIM B01967 draft genome.</title>
        <authorList>
            <person name="Yan X."/>
        </authorList>
    </citation>
    <scope>NUCLEOTIDE SEQUENCE [LARGE SCALE GENOMIC DNA]</scope>
    <source>
        <strain evidence="2 3">YIM B01967</strain>
    </source>
</reference>
<keyword evidence="3" id="KW-1185">Reference proteome</keyword>
<organism evidence="2 3">
    <name type="scientific">Viridibacillus soli</name>
    <dbReference type="NCBI Taxonomy" id="2798301"/>
    <lineage>
        <taxon>Bacteria</taxon>
        <taxon>Bacillati</taxon>
        <taxon>Bacillota</taxon>
        <taxon>Bacilli</taxon>
        <taxon>Bacillales</taxon>
        <taxon>Caryophanaceae</taxon>
        <taxon>Viridibacillus</taxon>
    </lineage>
</organism>
<evidence type="ECO:0000313" key="3">
    <source>
        <dbReference type="Proteomes" id="UP000618943"/>
    </source>
</evidence>
<dbReference type="Proteomes" id="UP000618943">
    <property type="component" value="Unassembled WGS sequence"/>
</dbReference>
<dbReference type="Pfam" id="PF19824">
    <property type="entry name" value="Tlp"/>
    <property type="match status" value="1"/>
</dbReference>
<dbReference type="EMBL" id="JAEOAH010000060">
    <property type="protein sequence ID" value="MBK3497300.1"/>
    <property type="molecule type" value="Genomic_DNA"/>
</dbReference>
<sequence length="80" mass="9453">MEDQHHPKSNNRSNSAARVQSMIENTEKNIREAEISMEFAGEEELENLQEKNQRRKHEINIKKKEMLDKAEAEARKNSFK</sequence>
<gene>
    <name evidence="2" type="ORF">JFL43_21210</name>
</gene>
<comment type="caution">
    <text evidence="2">The sequence shown here is derived from an EMBL/GenBank/DDBJ whole genome shotgun (WGS) entry which is preliminary data.</text>
</comment>
<feature type="region of interest" description="Disordered" evidence="1">
    <location>
        <begin position="1"/>
        <end position="20"/>
    </location>
</feature>
<protein>
    <submittedName>
        <fullName evidence="2">Small acid-soluble spore protein Tlp</fullName>
    </submittedName>
</protein>
<proteinExistence type="predicted"/>
<evidence type="ECO:0000256" key="1">
    <source>
        <dbReference type="SAM" id="MobiDB-lite"/>
    </source>
</evidence>
<name>A0ABS1HCY6_9BACL</name>
<dbReference type="InterPro" id="IPR017524">
    <property type="entry name" value="SASP_thioredoxin-like"/>
</dbReference>
<dbReference type="RefSeq" id="WP_100797547.1">
    <property type="nucleotide sequence ID" value="NZ_JAEOAH010000060.1"/>
</dbReference>
<evidence type="ECO:0000313" key="2">
    <source>
        <dbReference type="EMBL" id="MBK3497300.1"/>
    </source>
</evidence>
<feature type="compositionally biased region" description="Polar residues" evidence="1">
    <location>
        <begin position="10"/>
        <end position="20"/>
    </location>
</feature>